<dbReference type="InterPro" id="IPR036397">
    <property type="entry name" value="RNaseH_sf"/>
</dbReference>
<evidence type="ECO:0000313" key="2">
    <source>
        <dbReference type="Proteomes" id="UP001152888"/>
    </source>
</evidence>
<protein>
    <recommendedName>
        <fullName evidence="3">Tc1-like transposase DDE domain-containing protein</fullName>
    </recommendedName>
</protein>
<dbReference type="PANTHER" id="PTHR33939:SF1">
    <property type="entry name" value="DUF4371 DOMAIN-CONTAINING PROTEIN"/>
    <property type="match status" value="1"/>
</dbReference>
<evidence type="ECO:0008006" key="3">
    <source>
        <dbReference type="Google" id="ProtNLM"/>
    </source>
</evidence>
<organism evidence="1 2">
    <name type="scientific">Acanthoscelides obtectus</name>
    <name type="common">Bean weevil</name>
    <name type="synonym">Bruchus obtectus</name>
    <dbReference type="NCBI Taxonomy" id="200917"/>
    <lineage>
        <taxon>Eukaryota</taxon>
        <taxon>Metazoa</taxon>
        <taxon>Ecdysozoa</taxon>
        <taxon>Arthropoda</taxon>
        <taxon>Hexapoda</taxon>
        <taxon>Insecta</taxon>
        <taxon>Pterygota</taxon>
        <taxon>Neoptera</taxon>
        <taxon>Endopterygota</taxon>
        <taxon>Coleoptera</taxon>
        <taxon>Polyphaga</taxon>
        <taxon>Cucujiformia</taxon>
        <taxon>Chrysomeloidea</taxon>
        <taxon>Chrysomelidae</taxon>
        <taxon>Bruchinae</taxon>
        <taxon>Bruchini</taxon>
        <taxon>Acanthoscelides</taxon>
    </lineage>
</organism>
<sequence>MPQNNKLKMNSAHKNNIRKLSFLGFQNRASLKASLPGRSLIIILHIGSDNGFVEDGLLVFESKQAGDYHADMNADLFEEWFENIISRLEENAVIVMDNASFHNRRIDKAPNSGTEKGKYRNGYEGIMFPLTTIWSKQNWSRKKHNFQDRRCKAAILHGGTKRPENWKKQSNMLRRKKKCGQLT</sequence>
<dbReference type="EMBL" id="CAKOFQ010007075">
    <property type="protein sequence ID" value="CAH1989908.1"/>
    <property type="molecule type" value="Genomic_DNA"/>
</dbReference>
<dbReference type="GO" id="GO:0003676">
    <property type="term" value="F:nucleic acid binding"/>
    <property type="evidence" value="ECO:0007669"/>
    <property type="project" value="InterPro"/>
</dbReference>
<evidence type="ECO:0000313" key="1">
    <source>
        <dbReference type="EMBL" id="CAH1989908.1"/>
    </source>
</evidence>
<dbReference type="Proteomes" id="UP001152888">
    <property type="component" value="Unassembled WGS sequence"/>
</dbReference>
<dbReference type="AlphaFoldDB" id="A0A9P0L8I1"/>
<keyword evidence="2" id="KW-1185">Reference proteome</keyword>
<accession>A0A9P0L8I1</accession>
<name>A0A9P0L8I1_ACAOB</name>
<reference evidence="1" key="1">
    <citation type="submission" date="2022-03" db="EMBL/GenBank/DDBJ databases">
        <authorList>
            <person name="Sayadi A."/>
        </authorList>
    </citation>
    <scope>NUCLEOTIDE SEQUENCE</scope>
</reference>
<proteinExistence type="predicted"/>
<dbReference type="OrthoDB" id="6764613at2759"/>
<gene>
    <name evidence="1" type="ORF">ACAOBT_LOCUS19355</name>
</gene>
<comment type="caution">
    <text evidence="1">The sequence shown here is derived from an EMBL/GenBank/DDBJ whole genome shotgun (WGS) entry which is preliminary data.</text>
</comment>
<dbReference type="Gene3D" id="3.30.420.10">
    <property type="entry name" value="Ribonuclease H-like superfamily/Ribonuclease H"/>
    <property type="match status" value="1"/>
</dbReference>
<dbReference type="PANTHER" id="PTHR33939">
    <property type="entry name" value="PROTEIN CBG22215"/>
    <property type="match status" value="1"/>
</dbReference>